<gene>
    <name evidence="4" type="ORF">JCM14722_05470</name>
</gene>
<dbReference type="RefSeq" id="WP_264983061.1">
    <property type="nucleotide sequence ID" value="NZ_AP026708.1"/>
</dbReference>
<dbReference type="Proteomes" id="UP001061361">
    <property type="component" value="Chromosome"/>
</dbReference>
<dbReference type="InterPro" id="IPR029039">
    <property type="entry name" value="Flavoprotein-like_sf"/>
</dbReference>
<dbReference type="SUPFAM" id="SSF52218">
    <property type="entry name" value="Flavoproteins"/>
    <property type="match status" value="2"/>
</dbReference>
<keyword evidence="1" id="KW-0285">Flavoprotein</keyword>
<evidence type="ECO:0000313" key="5">
    <source>
        <dbReference type="Proteomes" id="UP001061361"/>
    </source>
</evidence>
<keyword evidence="5" id="KW-1185">Reference proteome</keyword>
<evidence type="ECO:0000256" key="1">
    <source>
        <dbReference type="ARBA" id="ARBA00022630"/>
    </source>
</evidence>
<accession>A0ABN6RSM9</accession>
<dbReference type="Gene3D" id="3.40.50.360">
    <property type="match status" value="2"/>
</dbReference>
<evidence type="ECO:0000256" key="2">
    <source>
        <dbReference type="ARBA" id="ARBA00022643"/>
    </source>
</evidence>
<name>A0ABN6RSM9_9BACT</name>
<dbReference type="EMBL" id="AP026708">
    <property type="protein sequence ID" value="BDQ33005.1"/>
    <property type="molecule type" value="Genomic_DNA"/>
</dbReference>
<dbReference type="Pfam" id="PF03358">
    <property type="entry name" value="FMN_red"/>
    <property type="match status" value="1"/>
</dbReference>
<evidence type="ECO:0000259" key="3">
    <source>
        <dbReference type="Pfam" id="PF03358"/>
    </source>
</evidence>
<dbReference type="InterPro" id="IPR005025">
    <property type="entry name" value="FMN_Rdtase-like_dom"/>
</dbReference>
<organism evidence="4 5">
    <name type="scientific">Pseudodesulfovibrio portus</name>
    <dbReference type="NCBI Taxonomy" id="231439"/>
    <lineage>
        <taxon>Bacteria</taxon>
        <taxon>Pseudomonadati</taxon>
        <taxon>Thermodesulfobacteriota</taxon>
        <taxon>Desulfovibrionia</taxon>
        <taxon>Desulfovibrionales</taxon>
        <taxon>Desulfovibrionaceae</taxon>
    </lineage>
</organism>
<dbReference type="InterPro" id="IPR051796">
    <property type="entry name" value="ISF_SsuE-like"/>
</dbReference>
<reference evidence="4" key="1">
    <citation type="submission" date="2022-08" db="EMBL/GenBank/DDBJ databases">
        <title>Genome Sequence of the sulphate-reducing bacterium, Pseudodesulfovibrio portus JCM14722.</title>
        <authorList>
            <person name="Kondo R."/>
            <person name="Kataoka T."/>
        </authorList>
    </citation>
    <scope>NUCLEOTIDE SEQUENCE</scope>
    <source>
        <strain evidence="4">JCM 14722</strain>
    </source>
</reference>
<protein>
    <recommendedName>
        <fullName evidence="3">NADPH-dependent FMN reductase-like domain-containing protein</fullName>
    </recommendedName>
</protein>
<evidence type="ECO:0000313" key="4">
    <source>
        <dbReference type="EMBL" id="BDQ33005.1"/>
    </source>
</evidence>
<feature type="domain" description="NADPH-dependent FMN reductase-like" evidence="3">
    <location>
        <begin position="36"/>
        <end position="140"/>
    </location>
</feature>
<dbReference type="PANTHER" id="PTHR43278">
    <property type="entry name" value="NAD(P)H-DEPENDENT FMN-CONTAINING OXIDOREDUCTASE YWQN-RELATED"/>
    <property type="match status" value="1"/>
</dbReference>
<proteinExistence type="predicted"/>
<dbReference type="PANTHER" id="PTHR43278:SF4">
    <property type="entry name" value="NAD(P)H-DEPENDENT FMN-CONTAINING OXIDOREDUCTASE YWQN-RELATED"/>
    <property type="match status" value="1"/>
</dbReference>
<keyword evidence="2" id="KW-0288">FMN</keyword>
<sequence length="462" mass="51565">MVQTLKKVENEEQLTMLLSARGQSGPELTDISDKKKLSNSEMMLCVAAWAALRKGIEVEMHSLADYFGDRPLTDFSQTSLLERIAKADGILLSGPVYFGDRSSLAHDLLRLIRNNEGIIQGKVFAGLSVGAKRNGGQETCLIYQMQDFLHEGCIAVGNDSGTTSQYGGTCHAGEMGSGTDDAYGVRTTIGTGNRIAEVIKLLDMAKPFRLKDKPRIGMFILQDKKGLCTDFVRRSIIDSPLADKADFKLFDLAEETVRRCLGCVVCPREIGPDAEYRCTVRNKDDIFSRIHTDLADLDAMLFGGYSPIRFAGLSSIYQSFIERTRYIRRSDYLFANRLVAPFLLQDIGSSEHLSIRIMTSTIRHNTIMHRPIVFHRGEDGIIGADKTIAHLDNFVNTASVTTAGKLLFSADTENQTKYQPFGYTLSSQRDAEPETVRIRQALYRKRHENVLKNIAERLEKIA</sequence>